<evidence type="ECO:0000256" key="9">
    <source>
        <dbReference type="HAMAP-Rule" id="MF_00067"/>
    </source>
</evidence>
<keyword evidence="7 9" id="KW-0413">Isomerase</keyword>
<feature type="binding site" evidence="9">
    <location>
        <begin position="51"/>
        <end position="53"/>
    </location>
    <ligand>
        <name>substrate</name>
    </ligand>
</feature>
<evidence type="ECO:0000256" key="2">
    <source>
        <dbReference type="ARBA" id="ARBA00004496"/>
    </source>
</evidence>
<dbReference type="EC" id="5.3.1.28" evidence="9"/>
<evidence type="ECO:0000256" key="5">
    <source>
        <dbReference type="ARBA" id="ARBA00022723"/>
    </source>
</evidence>
<feature type="binding site" evidence="9">
    <location>
        <position position="179"/>
    </location>
    <ligand>
        <name>Zn(2+)</name>
        <dbReference type="ChEBI" id="CHEBI:29105"/>
    </ligand>
</feature>
<feature type="binding site" evidence="9">
    <location>
        <position position="171"/>
    </location>
    <ligand>
        <name>Zn(2+)</name>
        <dbReference type="ChEBI" id="CHEBI:29105"/>
    </ligand>
</feature>
<dbReference type="GO" id="GO:0097367">
    <property type="term" value="F:carbohydrate derivative binding"/>
    <property type="evidence" value="ECO:0007669"/>
    <property type="project" value="InterPro"/>
</dbReference>
<comment type="catalytic activity">
    <reaction evidence="1 9">
        <text>2 D-sedoheptulose 7-phosphate = D-glycero-alpha-D-manno-heptose 7-phosphate + D-glycero-beta-D-manno-heptose 7-phosphate</text>
        <dbReference type="Rhea" id="RHEA:27489"/>
        <dbReference type="ChEBI" id="CHEBI:57483"/>
        <dbReference type="ChEBI" id="CHEBI:60203"/>
        <dbReference type="ChEBI" id="CHEBI:60204"/>
        <dbReference type="EC" id="5.3.1.28"/>
    </reaction>
</comment>
<dbReference type="GO" id="GO:0008270">
    <property type="term" value="F:zinc ion binding"/>
    <property type="evidence" value="ECO:0007669"/>
    <property type="project" value="UniProtKB-UniRule"/>
</dbReference>
<dbReference type="GO" id="GO:0005975">
    <property type="term" value="P:carbohydrate metabolic process"/>
    <property type="evidence" value="ECO:0007669"/>
    <property type="project" value="UniProtKB-UniRule"/>
</dbReference>
<protein>
    <recommendedName>
        <fullName evidence="9">Phosphoheptose isomerase</fullName>
        <ecNumber evidence="9">5.3.1.28</ecNumber>
    </recommendedName>
    <alternativeName>
        <fullName evidence="9">Sedoheptulose 7-phosphate isomerase</fullName>
    </alternativeName>
</protein>
<accession>A0A519BHP6</accession>
<comment type="pathway">
    <text evidence="9">Carbohydrate biosynthesis; D-glycero-D-manno-heptose 7-phosphate biosynthesis; D-glycero-alpha-D-manno-heptose 7-phosphate and D-glycero-beta-D-manno-heptose 7-phosphate from sedoheptulose 7-phosphate: step 1/1.</text>
</comment>
<dbReference type="Gene3D" id="3.40.50.10490">
    <property type="entry name" value="Glucose-6-phosphate isomerase like protein, domain 1"/>
    <property type="match status" value="1"/>
</dbReference>
<organism evidence="11 12">
    <name type="scientific">Acididesulfobacter guangdongensis</name>
    <dbReference type="NCBI Taxonomy" id="2597225"/>
    <lineage>
        <taxon>Bacteria</taxon>
        <taxon>Deltaproteobacteria</taxon>
        <taxon>Candidatus Acidulodesulfobacterales</taxon>
        <taxon>Candidatus Acididesulfobacter</taxon>
    </lineage>
</organism>
<evidence type="ECO:0000313" key="12">
    <source>
        <dbReference type="Proteomes" id="UP000316562"/>
    </source>
</evidence>
<feature type="binding site" evidence="9">
    <location>
        <position position="64"/>
    </location>
    <ligand>
        <name>Zn(2+)</name>
        <dbReference type="ChEBI" id="CHEBI:29105"/>
    </ligand>
</feature>
<dbReference type="PROSITE" id="PS51464">
    <property type="entry name" value="SIS"/>
    <property type="match status" value="1"/>
</dbReference>
<dbReference type="InterPro" id="IPR035461">
    <property type="entry name" value="GmhA/DiaA"/>
</dbReference>
<dbReference type="GO" id="GO:0005737">
    <property type="term" value="C:cytoplasm"/>
    <property type="evidence" value="ECO:0007669"/>
    <property type="project" value="UniProtKB-SubCell"/>
</dbReference>
<dbReference type="AlphaFoldDB" id="A0A519BHP6"/>
<feature type="domain" description="SIS" evidence="10">
    <location>
        <begin position="36"/>
        <end position="192"/>
    </location>
</feature>
<dbReference type="Pfam" id="PF13580">
    <property type="entry name" value="SIS_2"/>
    <property type="match status" value="1"/>
</dbReference>
<dbReference type="UniPathway" id="UPA00041">
    <property type="reaction ID" value="UER00436"/>
</dbReference>
<evidence type="ECO:0000256" key="7">
    <source>
        <dbReference type="ARBA" id="ARBA00023235"/>
    </source>
</evidence>
<evidence type="ECO:0000256" key="3">
    <source>
        <dbReference type="ARBA" id="ARBA00009894"/>
    </source>
</evidence>
<feature type="binding site" evidence="9">
    <location>
        <position position="64"/>
    </location>
    <ligand>
        <name>substrate</name>
    </ligand>
</feature>
<comment type="cofactor">
    <cofactor evidence="9">
        <name>Zn(2+)</name>
        <dbReference type="ChEBI" id="CHEBI:29105"/>
    </cofactor>
    <text evidence="9">Binds 1 zinc ion per subunit.</text>
</comment>
<evidence type="ECO:0000259" key="10">
    <source>
        <dbReference type="PROSITE" id="PS51464"/>
    </source>
</evidence>
<comment type="miscellaneous">
    <text evidence="9">The reaction produces a racemic mixture of D-glycero-alpha-D-manno-heptose 7-phosphate and D-glycero-beta-D-manno-heptose 7-phosphate.</text>
</comment>
<evidence type="ECO:0000256" key="4">
    <source>
        <dbReference type="ARBA" id="ARBA00022490"/>
    </source>
</evidence>
<evidence type="ECO:0000313" key="11">
    <source>
        <dbReference type="EMBL" id="RZD16772.1"/>
    </source>
</evidence>
<comment type="similarity">
    <text evidence="3 9">Belongs to the SIS family. GmhA subfamily.</text>
</comment>
<dbReference type="GO" id="GO:2001061">
    <property type="term" value="P:D-glycero-D-manno-heptose 7-phosphate biosynthetic process"/>
    <property type="evidence" value="ECO:0007669"/>
    <property type="project" value="UniProtKB-UniPathway"/>
</dbReference>
<name>A0A519BHP6_ACIG2</name>
<dbReference type="InterPro" id="IPR046348">
    <property type="entry name" value="SIS_dom_sf"/>
</dbReference>
<dbReference type="InterPro" id="IPR004515">
    <property type="entry name" value="Phosphoheptose_Isoase"/>
</dbReference>
<keyword evidence="4 9" id="KW-0963">Cytoplasm</keyword>
<dbReference type="HAMAP" id="MF_00067">
    <property type="entry name" value="GmhA"/>
    <property type="match status" value="1"/>
</dbReference>
<evidence type="ECO:0000256" key="8">
    <source>
        <dbReference type="ARBA" id="ARBA00023277"/>
    </source>
</evidence>
<dbReference type="Proteomes" id="UP000316562">
    <property type="component" value="Unassembled WGS sequence"/>
</dbReference>
<keyword evidence="5 9" id="KW-0479">Metal-binding</keyword>
<evidence type="ECO:0000256" key="6">
    <source>
        <dbReference type="ARBA" id="ARBA00022833"/>
    </source>
</evidence>
<feature type="binding site" evidence="9">
    <location>
        <begin position="93"/>
        <end position="94"/>
    </location>
    <ligand>
        <name>substrate</name>
    </ligand>
</feature>
<keyword evidence="8 9" id="KW-0119">Carbohydrate metabolism</keyword>
<comment type="subcellular location">
    <subcellularLocation>
        <location evidence="2 9">Cytoplasm</location>
    </subcellularLocation>
</comment>
<dbReference type="PANTHER" id="PTHR30390:SF6">
    <property type="entry name" value="DNAA INITIATOR-ASSOCIATING PROTEIN DIAA"/>
    <property type="match status" value="1"/>
</dbReference>
<feature type="binding site" evidence="9">
    <location>
        <position position="124"/>
    </location>
    <ligand>
        <name>substrate</name>
    </ligand>
</feature>
<feature type="binding site" evidence="9">
    <location>
        <position position="171"/>
    </location>
    <ligand>
        <name>substrate</name>
    </ligand>
</feature>
<comment type="caution">
    <text evidence="11">The sequence shown here is derived from an EMBL/GenBank/DDBJ whole genome shotgun (WGS) entry which is preliminary data.</text>
</comment>
<keyword evidence="6 9" id="KW-0862">Zinc</keyword>
<dbReference type="InterPro" id="IPR050099">
    <property type="entry name" value="SIS_GmhA/DiaA_subfam"/>
</dbReference>
<reference evidence="11 12" key="1">
    <citation type="journal article" date="2019" name="ISME J.">
        <title>Insights into ecological role of a new deltaproteobacterial order Candidatus Acidulodesulfobacterales by metagenomics and metatranscriptomics.</title>
        <authorList>
            <person name="Tan S."/>
            <person name="Liu J."/>
            <person name="Fang Y."/>
            <person name="Hedlund B.P."/>
            <person name="Lian Z.H."/>
            <person name="Huang L.Y."/>
            <person name="Li J.T."/>
            <person name="Huang L.N."/>
            <person name="Li W.J."/>
            <person name="Jiang H.C."/>
            <person name="Dong H.L."/>
            <person name="Shu W.S."/>
        </authorList>
    </citation>
    <scope>NUCLEOTIDE SEQUENCE [LARGE SCALE GENOMIC DNA]</scope>
    <source>
        <strain evidence="11">AP2</strain>
    </source>
</reference>
<gene>
    <name evidence="9" type="primary">gmhA</name>
    <name evidence="11" type="ORF">EVJ46_00580</name>
</gene>
<proteinExistence type="inferred from homology"/>
<dbReference type="CDD" id="cd05006">
    <property type="entry name" value="SIS_GmhA"/>
    <property type="match status" value="1"/>
</dbReference>
<dbReference type="InterPro" id="IPR001347">
    <property type="entry name" value="SIS_dom"/>
</dbReference>
<dbReference type="EMBL" id="SGBC01000001">
    <property type="protein sequence ID" value="RZD16772.1"/>
    <property type="molecule type" value="Genomic_DNA"/>
</dbReference>
<comment type="function">
    <text evidence="9">Catalyzes the isomerization of sedoheptulose 7-phosphate in D-glycero-D-manno-heptose 7-phosphate.</text>
</comment>
<sequence length="192" mass="21152">MEKIIRSRFNESKEINRLISENNDIINKIQKFAEVIIESYKNGGKLFIAGNGGSAADSQHITAELVSRFYKERKALPAESLNVNTSNLTAIANDYDFSEVFSRQLEANAKEGDIFLGISTSGNSKNIIKALKISKDMNIATLGFTGKGGGEMAEMCDNIIMVPSSNTPRIQEYHITIGHIICELVESSLFPD</sequence>
<feature type="binding site" evidence="9">
    <location>
        <position position="60"/>
    </location>
    <ligand>
        <name>Zn(2+)</name>
        <dbReference type="ChEBI" id="CHEBI:29105"/>
    </ligand>
</feature>
<dbReference type="SUPFAM" id="SSF53697">
    <property type="entry name" value="SIS domain"/>
    <property type="match status" value="1"/>
</dbReference>
<dbReference type="GO" id="GO:0008968">
    <property type="term" value="F:D-sedoheptulose 7-phosphate isomerase activity"/>
    <property type="evidence" value="ECO:0007669"/>
    <property type="project" value="UniProtKB-UniRule"/>
</dbReference>
<evidence type="ECO:0000256" key="1">
    <source>
        <dbReference type="ARBA" id="ARBA00000348"/>
    </source>
</evidence>
<dbReference type="PANTHER" id="PTHR30390">
    <property type="entry name" value="SEDOHEPTULOSE 7-PHOSPHATE ISOMERASE / DNAA INITIATOR-ASSOCIATING FACTOR FOR REPLICATION INITIATION"/>
    <property type="match status" value="1"/>
</dbReference>
<feature type="binding site" evidence="9">
    <location>
        <begin position="119"/>
        <end position="121"/>
    </location>
    <ligand>
        <name>substrate</name>
    </ligand>
</feature>